<feature type="compositionally biased region" description="Low complexity" evidence="1">
    <location>
        <begin position="1136"/>
        <end position="1148"/>
    </location>
</feature>
<dbReference type="GO" id="GO:0000781">
    <property type="term" value="C:chromosome, telomeric region"/>
    <property type="evidence" value="ECO:0007669"/>
    <property type="project" value="InterPro"/>
</dbReference>
<dbReference type="OrthoDB" id="5363079at2759"/>
<accession>A0A0N1HC66</accession>
<dbReference type="GeneID" id="28737812"/>
<evidence type="ECO:0000256" key="1">
    <source>
        <dbReference type="SAM" id="MobiDB-lite"/>
    </source>
</evidence>
<feature type="compositionally biased region" description="Basic and acidic residues" evidence="1">
    <location>
        <begin position="1344"/>
        <end position="1360"/>
    </location>
</feature>
<feature type="compositionally biased region" description="Low complexity" evidence="1">
    <location>
        <begin position="1161"/>
        <end position="1175"/>
    </location>
</feature>
<feature type="compositionally biased region" description="Acidic residues" evidence="1">
    <location>
        <begin position="1048"/>
        <end position="1072"/>
    </location>
</feature>
<dbReference type="Proteomes" id="UP000038010">
    <property type="component" value="Unassembled WGS sequence"/>
</dbReference>
<dbReference type="SUPFAM" id="SSF50249">
    <property type="entry name" value="Nucleic acid-binding proteins"/>
    <property type="match status" value="1"/>
</dbReference>
<proteinExistence type="predicted"/>
<dbReference type="RefSeq" id="XP_018001787.1">
    <property type="nucleotide sequence ID" value="XM_018145932.1"/>
</dbReference>
<reference evidence="3 4" key="1">
    <citation type="submission" date="2015-06" db="EMBL/GenBank/DDBJ databases">
        <title>Draft genome of the ant-associated black yeast Phialophora attae CBS 131958.</title>
        <authorList>
            <person name="Moreno L.F."/>
            <person name="Stielow B.J."/>
            <person name="de Hoog S."/>
            <person name="Vicente V.A."/>
            <person name="Weiss V.A."/>
            <person name="de Vries M."/>
            <person name="Cruz L.M."/>
            <person name="Souza E.M."/>
        </authorList>
    </citation>
    <scope>NUCLEOTIDE SEQUENCE [LARGE SCALE GENOMIC DNA]</scope>
    <source>
        <strain evidence="3 4">CBS 131958</strain>
    </source>
</reference>
<feature type="compositionally biased region" description="Basic residues" evidence="1">
    <location>
        <begin position="1329"/>
        <end position="1343"/>
    </location>
</feature>
<feature type="domain" description="Telomeric single stranded DNA binding POT1/Cdc13" evidence="2">
    <location>
        <begin position="892"/>
        <end position="1032"/>
    </location>
</feature>
<feature type="region of interest" description="Disordered" evidence="1">
    <location>
        <begin position="661"/>
        <end position="681"/>
    </location>
</feature>
<feature type="compositionally biased region" description="Low complexity" evidence="1">
    <location>
        <begin position="151"/>
        <end position="161"/>
    </location>
</feature>
<dbReference type="InterPro" id="IPR011564">
    <property type="entry name" value="Telomer_end-bd_POT1/Cdc13"/>
</dbReference>
<feature type="compositionally biased region" description="Polar residues" evidence="1">
    <location>
        <begin position="1246"/>
        <end position="1263"/>
    </location>
</feature>
<dbReference type="VEuPathDB" id="FungiDB:AB675_5698"/>
<evidence type="ECO:0000313" key="4">
    <source>
        <dbReference type="Proteomes" id="UP000038010"/>
    </source>
</evidence>
<feature type="compositionally biased region" description="Acidic residues" evidence="1">
    <location>
        <begin position="206"/>
        <end position="215"/>
    </location>
</feature>
<dbReference type="InterPro" id="IPR012340">
    <property type="entry name" value="NA-bd_OB-fold"/>
</dbReference>
<dbReference type="STRING" id="1664694.A0A0N1HC66"/>
<organism evidence="3 4">
    <name type="scientific">Cyphellophora attinorum</name>
    <dbReference type="NCBI Taxonomy" id="1664694"/>
    <lineage>
        <taxon>Eukaryota</taxon>
        <taxon>Fungi</taxon>
        <taxon>Dikarya</taxon>
        <taxon>Ascomycota</taxon>
        <taxon>Pezizomycotina</taxon>
        <taxon>Eurotiomycetes</taxon>
        <taxon>Chaetothyriomycetidae</taxon>
        <taxon>Chaetothyriales</taxon>
        <taxon>Cyphellophoraceae</taxon>
        <taxon>Cyphellophora</taxon>
    </lineage>
</organism>
<feature type="compositionally biased region" description="Acidic residues" evidence="1">
    <location>
        <begin position="1096"/>
        <end position="1107"/>
    </location>
</feature>
<keyword evidence="4" id="KW-1185">Reference proteome</keyword>
<sequence length="1360" mass="146709">MARVEDGGPPHPDLENSHRVRIGGLSYSVVDDSAYVEAQIALVWPYSSSTRQYAFLLSETDTRPLKSGRQLKVILHNGAARAVQNTRVGIGDRIRLSLRGAVPAEAHDKDATPGRRYGWDLEYRDTIVLEVIRGPGENNTVVQHKSSAQVSTNGTNGSTNGHTVGEISFESSLNDASTKVDALAFSFKSPAPPRSSGIGAAHFDSDDPFASDIEQESGRSRKRTKFARPSGAWTLVIDDQDDDYPSSPLDGDRIGNGLVAQPRRPSDSGEDTAFAEDLQPSHIPADNTSRVDHSDGNVSSSIAGPADLGKSPLIETEALRPTLPALEDGNDTKNVVPASPGDGFRPTSILTSSGPETIEYATTAEDEASTERTDLHGVDQPVIDTSDTKPYAYIPSDGDVTAKPSVDFQRSIDTSPDLAGQPAIGAMAPPITPARSRMQLDIPMVHEIVDTRATTPRLVPLASPGLPLVSPLVKQAGVETGYFPFMFGDMSELDKDSQRPVESAQLQVDNVTSTDLATNARSSQVEQNVPGETDRVKSVAELPLDTGGEAESSEQAEPEPIQQSAPTLLDPLLLHNEEPYAATGMSAIEADTVAKTTDALSFLEEFLQMSPAVESHPPTAIPSMGEISAISTLPDQVAPSTNDDQAAIVAEGRPQLAETELDARPELEHNSRPTSRQVHTDGALDYTDTAQVTHAERSQVVVEDGNHDANKHAPVTSEHVSTLNAESDAIAIPEPRKVTHISNGNAVDEENYLPTPAATQRNEQSDIATEAKPHEIPDNSQGNRNRVIAESFEQPPPETPLAKTPSNSQLNRLAPTPVTNRRASQRLTRKSQGSVSIESPFFSASKTIVAEQKRGSAQHGLSADNDAEMVPIPQEVPAAKQMFGLQTPLSYYPSLHSLQRYFYQEVDIIAICAEPSSKPAQSTRGPRDWHTTLRLADPSLPAKDGHSISVQIFRPYRVALPRASAGDAVILRNFKVQTAKHQWALLSTEESAWAVFSGATMHSSDKVKMSGPQVEYGEEEAARIRQLMGWWQLKDSAIPGLQHAETVEEGSAEQAEEESSDAAALEAEEDSIEVLPTIEEVESSSPRRSRRLNDNVENDALENDNDTDATPVKMAQAVPEAPRPLRQQPSRRARTKTPTTASTVTTTAPPSPRTQRKKRTPSIAISETSPSASAASPPPAPPSPVQTRTRRATRSTHSPNPSMASIAETASSIAGTSQASPMIETFPATASSSKGPTTRRARQRSPQKATQARAPPQQQSSDPGSFRDQEQIQVQESSKRTTRSTRRRTASPTAPVLVHELRDGMRYVDETAAPGSASHAAEEEVAAKEKKRGVVTSERRKRGLRSEDVHVLRDGNRWVD</sequence>
<name>A0A0N1HC66_9EURO</name>
<evidence type="ECO:0000313" key="3">
    <source>
        <dbReference type="EMBL" id="KPI41824.1"/>
    </source>
</evidence>
<feature type="compositionally biased region" description="Basic and acidic residues" evidence="1">
    <location>
        <begin position="661"/>
        <end position="671"/>
    </location>
</feature>
<dbReference type="Gene3D" id="2.40.50.140">
    <property type="entry name" value="Nucleic acid-binding proteins"/>
    <property type="match status" value="1"/>
</dbReference>
<dbReference type="EMBL" id="LFJN01000008">
    <property type="protein sequence ID" value="KPI41824.1"/>
    <property type="molecule type" value="Genomic_DNA"/>
</dbReference>
<feature type="compositionally biased region" description="Polar residues" evidence="1">
    <location>
        <begin position="1197"/>
        <end position="1220"/>
    </location>
</feature>
<dbReference type="GO" id="GO:0000723">
    <property type="term" value="P:telomere maintenance"/>
    <property type="evidence" value="ECO:0007669"/>
    <property type="project" value="InterPro"/>
</dbReference>
<feature type="region of interest" description="Disordered" evidence="1">
    <location>
        <begin position="143"/>
        <end position="165"/>
    </location>
</feature>
<feature type="compositionally biased region" description="Basic and acidic residues" evidence="1">
    <location>
        <begin position="1299"/>
        <end position="1309"/>
    </location>
</feature>
<feature type="region of interest" description="Disordered" evidence="1">
    <location>
        <begin position="762"/>
        <end position="834"/>
    </location>
</feature>
<feature type="region of interest" description="Disordered" evidence="1">
    <location>
        <begin position="380"/>
        <end position="402"/>
    </location>
</feature>
<dbReference type="CDD" id="cd04497">
    <property type="entry name" value="hPOT1_OB1_like"/>
    <property type="match status" value="1"/>
</dbReference>
<feature type="compositionally biased region" description="Polar residues" evidence="1">
    <location>
        <begin position="804"/>
        <end position="822"/>
    </location>
</feature>
<dbReference type="SMART" id="SM00976">
    <property type="entry name" value="Telo_bind"/>
    <property type="match status" value="1"/>
</dbReference>
<feature type="region of interest" description="Disordered" evidence="1">
    <location>
        <begin position="191"/>
        <end position="355"/>
    </location>
</feature>
<feature type="compositionally biased region" description="Basic residues" evidence="1">
    <location>
        <begin position="1280"/>
        <end position="1289"/>
    </location>
</feature>
<evidence type="ECO:0000259" key="2">
    <source>
        <dbReference type="SMART" id="SM00976"/>
    </source>
</evidence>
<dbReference type="GO" id="GO:0003677">
    <property type="term" value="F:DNA binding"/>
    <property type="evidence" value="ECO:0007669"/>
    <property type="project" value="InterPro"/>
</dbReference>
<comment type="caution">
    <text evidence="3">The sequence shown here is derived from an EMBL/GenBank/DDBJ whole genome shotgun (WGS) entry which is preliminary data.</text>
</comment>
<feature type="region of interest" description="Disordered" evidence="1">
    <location>
        <begin position="1048"/>
        <end position="1360"/>
    </location>
</feature>
<protein>
    <recommendedName>
        <fullName evidence="2">Telomeric single stranded DNA binding POT1/Cdc13 domain-containing protein</fullName>
    </recommendedName>
</protein>
<dbReference type="Pfam" id="PF02765">
    <property type="entry name" value="POT1"/>
    <property type="match status" value="1"/>
</dbReference>
<gene>
    <name evidence="3" type="ORF">AB675_5698</name>
</gene>